<feature type="compositionally biased region" description="Low complexity" evidence="1">
    <location>
        <begin position="239"/>
        <end position="248"/>
    </location>
</feature>
<evidence type="ECO:0000256" key="1">
    <source>
        <dbReference type="SAM" id="MobiDB-lite"/>
    </source>
</evidence>
<feature type="domain" description="eCIS core" evidence="2">
    <location>
        <begin position="94"/>
        <end position="170"/>
    </location>
</feature>
<dbReference type="STRING" id="1198114.AciX9_2456"/>
<protein>
    <recommendedName>
        <fullName evidence="2">eCIS core domain-containing protein</fullName>
    </recommendedName>
</protein>
<proteinExistence type="predicted"/>
<dbReference type="Proteomes" id="UP000000343">
    <property type="component" value="Chromosome"/>
</dbReference>
<sequence>MSEGSSSAVATAPKLSSGGAVVARSARSTPSLSAARAPLLQRECSCGGSGSCETCKKSRANEEAKAQLQRSAATPGKGTAPPSVHRVLSSPGQPLDAGARSFMEPRFGRDFSGVRVHHDAEAAESARAVDAHAYTVGQHIAFDQGRYDPGSSSGQHLLAHELAHTVQQGSVSTAPSVLPYGNTPEYNHLENEAEAMAHAVMDRGYVAPAVSHAGPVLSRAKAPPKPVAPTASNKRPKDTSAATASASAEVQTESARDWTNVKTPELKKAGVKAYAFNAANPGIIAVQMSAALELPKEKGSSSVEDLWKSRASAGALEAIIELASGEAKTRSGLKQTRPPTAELRKIWLSKVGWTYGNAPANWAKAGGDKQSFDPPQAGKKTCQVDHILELQFGGNNTSGNMQMLDGEENQYSGRLIFQNLKAQVDVIVDAFKSDGIDVKGVTDVLVHYDKVKMAGTLANCACCGVEEKAKGIRDFDVSEGKSRSGAQGLPYPMKAGAQEATVIVEDDKDKKVALALSNVPENKQASTLISGMSLETWNRPTKVGGTVDASLDTDSRFPKSLKPDAKKKLHLQRGKDGTLKLPPGNPNIAFHFDYLSDGVFKHLEIVDDKYLVGSGTLRPSIPWIPPFDVAFDKDKFAITKPIPTNKLKLPLGGLKFTPGEIGFELAPEFKPYGTIGFTLDAGKRHLLDGSLELSADANGIAAVGDVKVSLPGVDKAEGHIEYRNRQWSGKVEISASDIAKKIKYVQSGQLIVLFSDKGMSAEGTVMMKLPGTSADVKANLLYDGGSKRWVFQGTAHFKPPGLEPTSFEVTYDGDHLSGKGSTGIKFQGVQGTVTVWYKDEKFSGEGTLQIRKGKATGNLHVVMKEKNGHPLFTGDGSITVQLSDNMIATAGIEVAEDQRVKVKGELAFPKPIKLFDGTHGDYKFFEVGISIPIPGASIGTFGLNARIDGSLSAGYKLGPGELRDTKLDGTFYPLEDNPDLDLKFTSTIYVGGSAYISGKISGAIELEAGIARVKGGLAITATASLNGFTASKVTLEYSKGKFTAEADFKLLVALALGLALDAFVEGELGVGWFSVSRRKDWNLASYTYNTGLQFGMALKKPIHYDSVDGVKLPTFNDIEWITPSLEPGNLMDKSFGGASTKGDS</sequence>
<gene>
    <name evidence="3" type="ordered locus">AciX9_2456</name>
</gene>
<evidence type="ECO:0000259" key="2">
    <source>
        <dbReference type="Pfam" id="PF13699"/>
    </source>
</evidence>
<dbReference type="PaxDb" id="1198114-AciX9_2456"/>
<feature type="region of interest" description="Disordered" evidence="1">
    <location>
        <begin position="1"/>
        <end position="97"/>
    </location>
</feature>
<dbReference type="RefSeq" id="WP_013580807.1">
    <property type="nucleotide sequence ID" value="NC_015064.1"/>
</dbReference>
<keyword evidence="4" id="KW-1185">Reference proteome</keyword>
<dbReference type="Pfam" id="PF13699">
    <property type="entry name" value="eCIS_core"/>
    <property type="match status" value="1"/>
</dbReference>
<dbReference type="eggNOG" id="COG3115">
    <property type="taxonomic scope" value="Bacteria"/>
</dbReference>
<dbReference type="AlphaFoldDB" id="E8X5E4"/>
<feature type="region of interest" description="Disordered" evidence="1">
    <location>
        <begin position="216"/>
        <end position="256"/>
    </location>
</feature>
<evidence type="ECO:0000313" key="4">
    <source>
        <dbReference type="Proteomes" id="UP000000343"/>
    </source>
</evidence>
<dbReference type="EMBL" id="CP002480">
    <property type="protein sequence ID" value="ADW69491.1"/>
    <property type="molecule type" value="Genomic_DNA"/>
</dbReference>
<dbReference type="KEGG" id="acm:AciX9_2456"/>
<feature type="compositionally biased region" description="Basic and acidic residues" evidence="1">
    <location>
        <begin position="54"/>
        <end position="65"/>
    </location>
</feature>
<accession>E8X5E4</accession>
<dbReference type="HOGENOM" id="CLU_285281_0_0_0"/>
<reference evidence="4" key="1">
    <citation type="submission" date="2011-01" db="EMBL/GenBank/DDBJ databases">
        <title>Complete sequence of chromosome of Acidobacterium sp. MP5ACTX9.</title>
        <authorList>
            <consortium name="US DOE Joint Genome Institute"/>
            <person name="Lucas S."/>
            <person name="Copeland A."/>
            <person name="Lapidus A."/>
            <person name="Cheng J.-F."/>
            <person name="Goodwin L."/>
            <person name="Pitluck S."/>
            <person name="Teshima H."/>
            <person name="Detter J.C."/>
            <person name="Han C."/>
            <person name="Tapia R."/>
            <person name="Land M."/>
            <person name="Hauser L."/>
            <person name="Kyrpides N."/>
            <person name="Ivanova N."/>
            <person name="Ovchinnikova G."/>
            <person name="Pagani I."/>
            <person name="Rawat S.R."/>
            <person name="Mannisto M."/>
            <person name="Haggblom M.M."/>
            <person name="Woyke T."/>
        </authorList>
    </citation>
    <scope>NUCLEOTIDE SEQUENCE [LARGE SCALE GENOMIC DNA]</scope>
    <source>
        <strain evidence="4">MP5ACTX9</strain>
    </source>
</reference>
<name>E8X5E4_GRATM</name>
<dbReference type="OrthoDB" id="123527at2"/>
<dbReference type="InterPro" id="IPR025295">
    <property type="entry name" value="eCIS_core_dom"/>
</dbReference>
<dbReference type="eggNOG" id="COG3210">
    <property type="taxonomic scope" value="Bacteria"/>
</dbReference>
<organism evidence="4">
    <name type="scientific">Granulicella tundricola (strain ATCC BAA-1859 / DSM 23138 / MP5ACTX9)</name>
    <dbReference type="NCBI Taxonomy" id="1198114"/>
    <lineage>
        <taxon>Bacteria</taxon>
        <taxon>Pseudomonadati</taxon>
        <taxon>Acidobacteriota</taxon>
        <taxon>Terriglobia</taxon>
        <taxon>Terriglobales</taxon>
        <taxon>Acidobacteriaceae</taxon>
        <taxon>Granulicella</taxon>
    </lineage>
</organism>
<evidence type="ECO:0000313" key="3">
    <source>
        <dbReference type="EMBL" id="ADW69491.1"/>
    </source>
</evidence>